<gene>
    <name evidence="6" type="ORF">PES01_26160</name>
</gene>
<dbReference type="SUPFAM" id="SSF53041">
    <property type="entry name" value="Resolvase-like"/>
    <property type="match status" value="1"/>
</dbReference>
<dbReference type="Pfam" id="PF07508">
    <property type="entry name" value="Recombinase"/>
    <property type="match status" value="1"/>
</dbReference>
<dbReference type="SMART" id="SM00857">
    <property type="entry name" value="Resolvase"/>
    <property type="match status" value="1"/>
</dbReference>
<reference evidence="6 7" key="1">
    <citation type="submission" date="2019-07" db="EMBL/GenBank/DDBJ databases">
        <title>Whole genome shotgun sequence of Pseudoalteromonas espejiana NBRC 102222.</title>
        <authorList>
            <person name="Hosoyama A."/>
            <person name="Uohara A."/>
            <person name="Ohji S."/>
            <person name="Ichikawa N."/>
        </authorList>
    </citation>
    <scope>NUCLEOTIDE SEQUENCE [LARGE SCALE GENOMIC DNA]</scope>
    <source>
        <strain evidence="6 7">NBRC 102222</strain>
    </source>
</reference>
<proteinExistence type="predicted"/>
<feature type="domain" description="Resolvase/invertase-type recombinase catalytic" evidence="4">
    <location>
        <begin position="3"/>
        <end position="161"/>
    </location>
</feature>
<dbReference type="AlphaFoldDB" id="A0A510XYQ7"/>
<evidence type="ECO:0000313" key="7">
    <source>
        <dbReference type="Proteomes" id="UP000321419"/>
    </source>
</evidence>
<keyword evidence="3" id="KW-0175">Coiled coil</keyword>
<dbReference type="InterPro" id="IPR006119">
    <property type="entry name" value="Resolv_N"/>
</dbReference>
<dbReference type="InterPro" id="IPR011109">
    <property type="entry name" value="DNA_bind_recombinase_dom"/>
</dbReference>
<dbReference type="GO" id="GO:0000150">
    <property type="term" value="F:DNA strand exchange activity"/>
    <property type="evidence" value="ECO:0007669"/>
    <property type="project" value="InterPro"/>
</dbReference>
<dbReference type="PROSITE" id="PS51737">
    <property type="entry name" value="RECOMBINASE_DNA_BIND"/>
    <property type="match status" value="1"/>
</dbReference>
<dbReference type="RefSeq" id="WP_125939500.1">
    <property type="nucleotide sequence ID" value="NZ_BJUM01000025.1"/>
</dbReference>
<organism evidence="6 7">
    <name type="scientific">Pseudoalteromonas espejiana</name>
    <dbReference type="NCBI Taxonomy" id="28107"/>
    <lineage>
        <taxon>Bacteria</taxon>
        <taxon>Pseudomonadati</taxon>
        <taxon>Pseudomonadota</taxon>
        <taxon>Gammaproteobacteria</taxon>
        <taxon>Alteromonadales</taxon>
        <taxon>Pseudoalteromonadaceae</taxon>
        <taxon>Pseudoalteromonas</taxon>
    </lineage>
</organism>
<comment type="caution">
    <text evidence="6">The sequence shown here is derived from an EMBL/GenBank/DDBJ whole genome shotgun (WGS) entry which is preliminary data.</text>
</comment>
<dbReference type="OrthoDB" id="9791494at2"/>
<evidence type="ECO:0000259" key="4">
    <source>
        <dbReference type="PROSITE" id="PS51736"/>
    </source>
</evidence>
<dbReference type="Gene3D" id="3.90.1750.20">
    <property type="entry name" value="Putative Large Serine Recombinase, Chain B, Domain 2"/>
    <property type="match status" value="1"/>
</dbReference>
<dbReference type="PANTHER" id="PTHR30461:SF2">
    <property type="entry name" value="SERINE RECOMBINASE PINE-RELATED"/>
    <property type="match status" value="1"/>
</dbReference>
<accession>A0A510XYQ7</accession>
<keyword evidence="2" id="KW-0233">DNA recombination</keyword>
<name>A0A510XYQ7_9GAMM</name>
<dbReference type="InterPro" id="IPR050639">
    <property type="entry name" value="SSR_resolvase"/>
</dbReference>
<dbReference type="PANTHER" id="PTHR30461">
    <property type="entry name" value="DNA-INVERTASE FROM LAMBDOID PROPHAGE"/>
    <property type="match status" value="1"/>
</dbReference>
<protein>
    <submittedName>
        <fullName evidence="6">Serine recombinase</fullName>
    </submittedName>
</protein>
<dbReference type="Gene3D" id="3.40.50.1390">
    <property type="entry name" value="Resolvase, N-terminal catalytic domain"/>
    <property type="match status" value="1"/>
</dbReference>
<evidence type="ECO:0000256" key="1">
    <source>
        <dbReference type="ARBA" id="ARBA00023125"/>
    </source>
</evidence>
<dbReference type="GO" id="GO:0003677">
    <property type="term" value="F:DNA binding"/>
    <property type="evidence" value="ECO:0007669"/>
    <property type="project" value="UniProtKB-KW"/>
</dbReference>
<evidence type="ECO:0000313" key="6">
    <source>
        <dbReference type="EMBL" id="GEK55771.1"/>
    </source>
</evidence>
<dbReference type="EMBL" id="BJUM01000025">
    <property type="protein sequence ID" value="GEK55771.1"/>
    <property type="molecule type" value="Genomic_DNA"/>
</dbReference>
<dbReference type="InterPro" id="IPR038109">
    <property type="entry name" value="DNA_bind_recomb_sf"/>
</dbReference>
<feature type="coiled-coil region" evidence="3">
    <location>
        <begin position="377"/>
        <end position="431"/>
    </location>
</feature>
<evidence type="ECO:0000256" key="2">
    <source>
        <dbReference type="ARBA" id="ARBA00023172"/>
    </source>
</evidence>
<feature type="domain" description="Recombinase" evidence="5">
    <location>
        <begin position="172"/>
        <end position="290"/>
    </location>
</feature>
<evidence type="ECO:0000256" key="3">
    <source>
        <dbReference type="SAM" id="Coils"/>
    </source>
</evidence>
<dbReference type="CDD" id="cd00338">
    <property type="entry name" value="Ser_Recombinase"/>
    <property type="match status" value="1"/>
</dbReference>
<keyword evidence="1" id="KW-0238">DNA-binding</keyword>
<dbReference type="PROSITE" id="PS51736">
    <property type="entry name" value="RECOMBINASES_3"/>
    <property type="match status" value="1"/>
</dbReference>
<dbReference type="Pfam" id="PF00239">
    <property type="entry name" value="Resolvase"/>
    <property type="match status" value="1"/>
</dbReference>
<dbReference type="Proteomes" id="UP000321419">
    <property type="component" value="Unassembled WGS sequence"/>
</dbReference>
<dbReference type="InterPro" id="IPR036162">
    <property type="entry name" value="Resolvase-like_N_sf"/>
</dbReference>
<evidence type="ECO:0000259" key="5">
    <source>
        <dbReference type="PROSITE" id="PS51737"/>
    </source>
</evidence>
<sequence>MNKAYSYIRFSTKGQIEGRSLKRQLENAEEYANINGLALQSLSFRDLGVSGYKGKNSSDGELGKFIEAVKEGAIEQGSYLLIESFDRMSRQPVETSLMLLMTIVDLGITVVTLMDRQVYKKGEMNMQALMISLVSMSRAHEESATKSKRVGDAWHKKQKRAASELMGSPLPAWLHYSDDKKDILISMEKAVVVKYIFLLSAEGYGKAAIVRKLNDEGILPIGSRASKWHPSYLTKILNGRTALGEYHPHINNSLGKREPTGEVIKDYYPAIIDENLWYKSQAGIKSRKIGSTGSIKKGLTRNIFSGFISCECGSSVQFVNKGSSPKGGYYLVCSLARYGGGCKYTSHRYYYTQWVILIALQNLLTPYAKKPEDTAKTMSLEGELITLQKQIDELLQDIDENGFSTYISKAIRNKESRISEVSRELANIQAAKAVNDEPLDLTELTGNINEQSERLKLHQHLKRQLKTIVLSPQKKSIDILVRDGDDIHLRYDEVTEVWTSGNGVSFKVDT</sequence>
<keyword evidence="7" id="KW-1185">Reference proteome</keyword>